<keyword evidence="1" id="KW-0732">Signal</keyword>
<dbReference type="Proteomes" id="UP000286415">
    <property type="component" value="Unassembled WGS sequence"/>
</dbReference>
<dbReference type="AlphaFoldDB" id="A0A8T1M6T8"/>
<dbReference type="EMBL" id="NIRI02000056">
    <property type="protein sequence ID" value="KAG5444536.1"/>
    <property type="molecule type" value="Genomic_DNA"/>
</dbReference>
<gene>
    <name evidence="2" type="ORF">CSKR_203020</name>
</gene>
<comment type="caution">
    <text evidence="2">The sequence shown here is derived from an EMBL/GenBank/DDBJ whole genome shotgun (WGS) entry which is preliminary data.</text>
</comment>
<evidence type="ECO:0000256" key="1">
    <source>
        <dbReference type="SAM" id="SignalP"/>
    </source>
</evidence>
<name>A0A8T1M6T8_CLOSI</name>
<reference evidence="2 3" key="2">
    <citation type="journal article" date="2021" name="Genomics">
        <title>High-quality reference genome for Clonorchis sinensis.</title>
        <authorList>
            <person name="Young N.D."/>
            <person name="Stroehlein A.J."/>
            <person name="Kinkar L."/>
            <person name="Wang T."/>
            <person name="Sohn W.M."/>
            <person name="Chang B.C.H."/>
            <person name="Kaur P."/>
            <person name="Weisz D."/>
            <person name="Dudchenko O."/>
            <person name="Aiden E.L."/>
            <person name="Korhonen P.K."/>
            <person name="Gasser R.B."/>
        </authorList>
    </citation>
    <scope>NUCLEOTIDE SEQUENCE [LARGE SCALE GENOMIC DNA]</scope>
    <source>
        <strain evidence="2">Cs-k2</strain>
    </source>
</reference>
<accession>A0A8T1M6T8</accession>
<feature type="chain" id="PRO_5035772814" evidence="1">
    <location>
        <begin position="26"/>
        <end position="77"/>
    </location>
</feature>
<organism evidence="2 3">
    <name type="scientific">Clonorchis sinensis</name>
    <name type="common">Chinese liver fluke</name>
    <dbReference type="NCBI Taxonomy" id="79923"/>
    <lineage>
        <taxon>Eukaryota</taxon>
        <taxon>Metazoa</taxon>
        <taxon>Spiralia</taxon>
        <taxon>Lophotrochozoa</taxon>
        <taxon>Platyhelminthes</taxon>
        <taxon>Trematoda</taxon>
        <taxon>Digenea</taxon>
        <taxon>Opisthorchiida</taxon>
        <taxon>Opisthorchiata</taxon>
        <taxon>Opisthorchiidae</taxon>
        <taxon>Clonorchis</taxon>
    </lineage>
</organism>
<evidence type="ECO:0000313" key="2">
    <source>
        <dbReference type="EMBL" id="KAG5444536.1"/>
    </source>
</evidence>
<protein>
    <submittedName>
        <fullName evidence="2">Uncharacterized protein</fullName>
    </submittedName>
</protein>
<reference evidence="2 3" key="1">
    <citation type="journal article" date="2018" name="Biotechnol. Adv.">
        <title>Improved genomic resources and new bioinformatic workflow for the carcinogenic parasite Clonorchis sinensis: Biotechnological implications.</title>
        <authorList>
            <person name="Wang D."/>
            <person name="Korhonen P.K."/>
            <person name="Gasser R.B."/>
            <person name="Young N.D."/>
        </authorList>
    </citation>
    <scope>NUCLEOTIDE SEQUENCE [LARGE SCALE GENOMIC DNA]</scope>
    <source>
        <strain evidence="2">Cs-k2</strain>
    </source>
</reference>
<evidence type="ECO:0000313" key="3">
    <source>
        <dbReference type="Proteomes" id="UP000286415"/>
    </source>
</evidence>
<proteinExistence type="predicted"/>
<feature type="signal peptide" evidence="1">
    <location>
        <begin position="1"/>
        <end position="25"/>
    </location>
</feature>
<keyword evidence="3" id="KW-1185">Reference proteome</keyword>
<sequence>MFNLRIQMSFMVALTCLLSVHNTIARSLSSELESRCAVECGNRGYQCFVASGDAEYCISSTKKCAKLCAEPNPVEIY</sequence>